<dbReference type="AlphaFoldDB" id="A0A9P5I1G9"/>
<evidence type="ECO:0000256" key="1">
    <source>
        <dbReference type="SAM" id="Coils"/>
    </source>
</evidence>
<dbReference type="InterPro" id="IPR031734">
    <property type="entry name" value="MBF2"/>
</dbReference>
<evidence type="ECO:0008006" key="4">
    <source>
        <dbReference type="Google" id="ProtNLM"/>
    </source>
</evidence>
<proteinExistence type="predicted"/>
<dbReference type="GeneID" id="62153392"/>
<dbReference type="RefSeq" id="XP_038729025.1">
    <property type="nucleotide sequence ID" value="XM_038880319.1"/>
</dbReference>
<keyword evidence="1" id="KW-0175">Coiled coil</keyword>
<dbReference type="Proteomes" id="UP000710849">
    <property type="component" value="Unassembled WGS sequence"/>
</dbReference>
<feature type="coiled-coil region" evidence="1">
    <location>
        <begin position="288"/>
        <end position="315"/>
    </location>
</feature>
<reference evidence="2 3" key="1">
    <citation type="journal article" date="2020" name="Genome Biol. Evol.">
        <title>Comparative genomics of Sclerotiniaceae.</title>
        <authorList>
            <person name="Valero Jimenez C.A."/>
            <person name="Steentjes M."/>
            <person name="Scholten O.E."/>
            <person name="Van Kan J.A.L."/>
        </authorList>
    </citation>
    <scope>NUCLEOTIDE SEQUENCE [LARGE SCALE GENOMIC DNA]</scope>
    <source>
        <strain evidence="2 3">MUCL 94</strain>
    </source>
</reference>
<accession>A0A9P5I1G9</accession>
<organism evidence="2 3">
    <name type="scientific">Botrytis byssoidea</name>
    <dbReference type="NCBI Taxonomy" id="139641"/>
    <lineage>
        <taxon>Eukaryota</taxon>
        <taxon>Fungi</taxon>
        <taxon>Dikarya</taxon>
        <taxon>Ascomycota</taxon>
        <taxon>Pezizomycotina</taxon>
        <taxon>Leotiomycetes</taxon>
        <taxon>Helotiales</taxon>
        <taxon>Sclerotiniaceae</taxon>
        <taxon>Botrytis</taxon>
    </lineage>
</organism>
<protein>
    <recommendedName>
        <fullName evidence="4">MACPF domain-containing protein</fullName>
    </recommendedName>
</protein>
<dbReference type="Pfam" id="PF15868">
    <property type="entry name" value="MBF2"/>
    <property type="match status" value="1"/>
</dbReference>
<name>A0A9P5I1G9_9HELO</name>
<comment type="caution">
    <text evidence="2">The sequence shown here is derived from an EMBL/GenBank/DDBJ whole genome shotgun (WGS) entry which is preliminary data.</text>
</comment>
<keyword evidence="3" id="KW-1185">Reference proteome</keyword>
<sequence>MSTDTILETTWDSLRHRIGAGWDPLQCQVLPSALVAFDAEKSNVSPDVQYEFVTISNEAEMQREIDASFNVSATLFGVGLDAAYKQLNTVTYSSLSITAILRCTITYSPALYRQTPKFSPVVENLLQNDLAAFRRRYGSHFVAGYVEQSRISAVTVYTTSSKEQLNEFRASIHAGKGFGAVDTASSVMFLASDKNISTSPKDIERIFNNFPSTRPKPLTAILHTYAFIAPQYEDLRNAQVIGPELQKSIILALKGQSECRLYNFIASKTLLSSFMDIGQTIVAIQPVNAQWKAVLADCNCRIEKAQNELIAWKMRHELLEYAIKNAKSNLYRDHAQSPGRTKTFNFGYTSESYHGLPDKIHHETVVCRVHGKINEEQERRATVYPNNALIIGFRITSHWDDGTNGSFKIVGGGVDCNNVDVCFWTQRNRGGHWSVDAWYVDAMLYRRG</sequence>
<evidence type="ECO:0000313" key="2">
    <source>
        <dbReference type="EMBL" id="KAF7928962.1"/>
    </source>
</evidence>
<evidence type="ECO:0000313" key="3">
    <source>
        <dbReference type="Proteomes" id="UP000710849"/>
    </source>
</evidence>
<dbReference type="EMBL" id="RCSW01000023">
    <property type="protein sequence ID" value="KAF7928962.1"/>
    <property type="molecule type" value="Genomic_DNA"/>
</dbReference>
<gene>
    <name evidence="2" type="ORF">EAE97_009804</name>
</gene>